<feature type="compositionally biased region" description="Low complexity" evidence="1">
    <location>
        <begin position="155"/>
        <end position="169"/>
    </location>
</feature>
<organism evidence="3 4">
    <name type="scientific">Chlorella ohadii</name>
    <dbReference type="NCBI Taxonomy" id="2649997"/>
    <lineage>
        <taxon>Eukaryota</taxon>
        <taxon>Viridiplantae</taxon>
        <taxon>Chlorophyta</taxon>
        <taxon>core chlorophytes</taxon>
        <taxon>Trebouxiophyceae</taxon>
        <taxon>Chlorellales</taxon>
        <taxon>Chlorellaceae</taxon>
        <taxon>Chlorella clade</taxon>
        <taxon>Chlorella</taxon>
    </lineage>
</organism>
<reference evidence="3" key="1">
    <citation type="submission" date="2020-11" db="EMBL/GenBank/DDBJ databases">
        <title>Chlorella ohadii genome sequencing and assembly.</title>
        <authorList>
            <person name="Murik O."/>
            <person name="Treves H."/>
            <person name="Kedem I."/>
            <person name="Shotland Y."/>
            <person name="Kaplan A."/>
        </authorList>
    </citation>
    <scope>NUCLEOTIDE SEQUENCE</scope>
    <source>
        <strain evidence="3">1</strain>
    </source>
</reference>
<evidence type="ECO:0000313" key="3">
    <source>
        <dbReference type="EMBL" id="KAI7844623.1"/>
    </source>
</evidence>
<dbReference type="AlphaFoldDB" id="A0AAD5H817"/>
<feature type="compositionally biased region" description="Basic and acidic residues" evidence="1">
    <location>
        <begin position="173"/>
        <end position="183"/>
    </location>
</feature>
<keyword evidence="4" id="KW-1185">Reference proteome</keyword>
<proteinExistence type="predicted"/>
<sequence length="192" mass="19581">MKLALLALLAIATQASAHLYFGAVADADSTTAIAVGSLFEHQELVQWAVNATDVAPGPVSIAIVDGNPPNVKPVIKLWSGEADASGELSADGSFTAANFEPTAQMPVDELFSHIGMGHIFLEVATAQGTLYGAWEQTTADGSPVEAAGGHDHSSHSTGAAAAAGAPAPAVTKAEGHDHGDHSGHSHRRMLFA</sequence>
<feature type="region of interest" description="Disordered" evidence="1">
    <location>
        <begin position="140"/>
        <end position="192"/>
    </location>
</feature>
<evidence type="ECO:0000256" key="1">
    <source>
        <dbReference type="SAM" id="MobiDB-lite"/>
    </source>
</evidence>
<dbReference type="Proteomes" id="UP001205105">
    <property type="component" value="Unassembled WGS sequence"/>
</dbReference>
<name>A0AAD5H817_9CHLO</name>
<gene>
    <name evidence="3" type="ORF">COHA_001713</name>
</gene>
<feature type="chain" id="PRO_5042235906" evidence="2">
    <location>
        <begin position="18"/>
        <end position="192"/>
    </location>
</feature>
<feature type="signal peptide" evidence="2">
    <location>
        <begin position="1"/>
        <end position="17"/>
    </location>
</feature>
<dbReference type="EMBL" id="JADXDR010000025">
    <property type="protein sequence ID" value="KAI7844623.1"/>
    <property type="molecule type" value="Genomic_DNA"/>
</dbReference>
<protein>
    <submittedName>
        <fullName evidence="3">Uncharacterized protein</fullName>
    </submittedName>
</protein>
<keyword evidence="2" id="KW-0732">Signal</keyword>
<evidence type="ECO:0000256" key="2">
    <source>
        <dbReference type="SAM" id="SignalP"/>
    </source>
</evidence>
<comment type="caution">
    <text evidence="3">The sequence shown here is derived from an EMBL/GenBank/DDBJ whole genome shotgun (WGS) entry which is preliminary data.</text>
</comment>
<evidence type="ECO:0000313" key="4">
    <source>
        <dbReference type="Proteomes" id="UP001205105"/>
    </source>
</evidence>
<accession>A0AAD5H817</accession>